<name>A0A0N4Y860_NIPBR</name>
<keyword evidence="1" id="KW-0560">Oxidoreductase</keyword>
<dbReference type="InterPro" id="IPR020904">
    <property type="entry name" value="Sc_DH/Rdtase_CS"/>
</dbReference>
<dbReference type="PROSITE" id="PS00061">
    <property type="entry name" value="ADH_SHORT"/>
    <property type="match status" value="1"/>
</dbReference>
<dbReference type="SUPFAM" id="SSF51735">
    <property type="entry name" value="NAD(P)-binding Rossmann-fold domains"/>
    <property type="match status" value="1"/>
</dbReference>
<dbReference type="GO" id="GO:0008202">
    <property type="term" value="P:steroid metabolic process"/>
    <property type="evidence" value="ECO:0007669"/>
    <property type="project" value="TreeGrafter"/>
</dbReference>
<protein>
    <submittedName>
        <fullName evidence="6">Estradiol 17-beta-dehydrogenase 2</fullName>
    </submittedName>
</protein>
<keyword evidence="3" id="KW-0472">Membrane</keyword>
<reference evidence="6" key="1">
    <citation type="submission" date="2017-02" db="UniProtKB">
        <authorList>
            <consortium name="WormBaseParasite"/>
        </authorList>
    </citation>
    <scope>IDENTIFICATION</scope>
</reference>
<keyword evidence="5" id="KW-1185">Reference proteome</keyword>
<evidence type="ECO:0000313" key="6">
    <source>
        <dbReference type="WBParaSite" id="NBR_0001238801-mRNA-1"/>
    </source>
</evidence>
<evidence type="ECO:0000313" key="4">
    <source>
        <dbReference type="EMBL" id="VDL75978.1"/>
    </source>
</evidence>
<sequence length="275" mass="30676">MDITMFLVGACLLFVVFVIFRWLIERLEIGDLEKKAVFITGCDSGFGRDLAIRCAERGMPVFAGCLSENTITEYRELSKKFRVAVDAFLLDVTSDESVLKAKNYLEERTTKYGGLHGVVNNAGVLGRTFFDDFLTVDDYKEVAEVNTWGVVRVTQAMKPLVKRTRGRVVVVTSVCSRVGIMGIGPYTASKFATSGYCDVIRAELRLFGVSVHVLEPGFFKTHLTSAANVEKQIDEVYSACKEEVKSEYGPQFLSEKEAVTVNSDWRKEANAQQVE</sequence>
<dbReference type="PANTHER" id="PTHR43313">
    <property type="entry name" value="SHORT-CHAIN DEHYDROGENASE/REDUCTASE FAMILY 9C"/>
    <property type="match status" value="1"/>
</dbReference>
<gene>
    <name evidence="4" type="ORF">NBR_LOCUS12389</name>
</gene>
<keyword evidence="3" id="KW-1133">Transmembrane helix</keyword>
<accession>A0A0N4Y860</accession>
<comment type="similarity">
    <text evidence="2">Belongs to the short-chain dehydrogenases/reductases (SDR) family.</text>
</comment>
<dbReference type="InterPro" id="IPR036291">
    <property type="entry name" value="NAD(P)-bd_dom_sf"/>
</dbReference>
<evidence type="ECO:0000256" key="3">
    <source>
        <dbReference type="SAM" id="Phobius"/>
    </source>
</evidence>
<keyword evidence="3" id="KW-0812">Transmembrane</keyword>
<dbReference type="GO" id="GO:0016491">
    <property type="term" value="F:oxidoreductase activity"/>
    <property type="evidence" value="ECO:0007669"/>
    <property type="project" value="UniProtKB-KW"/>
</dbReference>
<reference evidence="4 5" key="2">
    <citation type="submission" date="2018-11" db="EMBL/GenBank/DDBJ databases">
        <authorList>
            <consortium name="Pathogen Informatics"/>
        </authorList>
    </citation>
    <scope>NUCLEOTIDE SEQUENCE [LARGE SCALE GENOMIC DNA]</scope>
</reference>
<dbReference type="EMBL" id="UYSL01020742">
    <property type="protein sequence ID" value="VDL75978.1"/>
    <property type="molecule type" value="Genomic_DNA"/>
</dbReference>
<dbReference type="Gene3D" id="3.40.50.720">
    <property type="entry name" value="NAD(P)-binding Rossmann-like Domain"/>
    <property type="match status" value="1"/>
</dbReference>
<dbReference type="WBParaSite" id="NBR_0001238801-mRNA-1">
    <property type="protein sequence ID" value="NBR_0001238801-mRNA-1"/>
    <property type="gene ID" value="NBR_0001238801"/>
</dbReference>
<dbReference type="OMA" id="NAGIKGH"/>
<evidence type="ECO:0000256" key="2">
    <source>
        <dbReference type="RuleBase" id="RU000363"/>
    </source>
</evidence>
<dbReference type="STRING" id="27835.A0A0N4Y860"/>
<evidence type="ECO:0000256" key="1">
    <source>
        <dbReference type="ARBA" id="ARBA00023002"/>
    </source>
</evidence>
<dbReference type="InterPro" id="IPR002347">
    <property type="entry name" value="SDR_fam"/>
</dbReference>
<dbReference type="Proteomes" id="UP000271162">
    <property type="component" value="Unassembled WGS sequence"/>
</dbReference>
<evidence type="ECO:0000313" key="5">
    <source>
        <dbReference type="Proteomes" id="UP000271162"/>
    </source>
</evidence>
<dbReference type="Pfam" id="PF00106">
    <property type="entry name" value="adh_short"/>
    <property type="match status" value="1"/>
</dbReference>
<organism evidence="6">
    <name type="scientific">Nippostrongylus brasiliensis</name>
    <name type="common">Rat hookworm</name>
    <dbReference type="NCBI Taxonomy" id="27835"/>
    <lineage>
        <taxon>Eukaryota</taxon>
        <taxon>Metazoa</taxon>
        <taxon>Ecdysozoa</taxon>
        <taxon>Nematoda</taxon>
        <taxon>Chromadorea</taxon>
        <taxon>Rhabditida</taxon>
        <taxon>Rhabditina</taxon>
        <taxon>Rhabditomorpha</taxon>
        <taxon>Strongyloidea</taxon>
        <taxon>Heligmosomidae</taxon>
        <taxon>Nippostrongylus</taxon>
    </lineage>
</organism>
<feature type="transmembrane region" description="Helical" evidence="3">
    <location>
        <begin position="6"/>
        <end position="24"/>
    </location>
</feature>
<dbReference type="PRINTS" id="PR00080">
    <property type="entry name" value="SDRFAMILY"/>
</dbReference>
<dbReference type="AlphaFoldDB" id="A0A0N4Y860"/>
<proteinExistence type="inferred from homology"/>
<dbReference type="PANTHER" id="PTHR43313:SF7">
    <property type="entry name" value="17-BETA-HYDROXYSTEROID DEHYDROGENASE TYPE 6"/>
    <property type="match status" value="1"/>
</dbReference>
<dbReference type="PRINTS" id="PR00081">
    <property type="entry name" value="GDHRDH"/>
</dbReference>